<dbReference type="Proteomes" id="UP000788426">
    <property type="component" value="Unassembled WGS sequence"/>
</dbReference>
<feature type="signal peptide" evidence="1">
    <location>
        <begin position="1"/>
        <end position="24"/>
    </location>
</feature>
<protein>
    <submittedName>
        <fullName evidence="2">Uncharacterized protein</fullName>
    </submittedName>
</protein>
<feature type="chain" id="PRO_5046661075" evidence="1">
    <location>
        <begin position="25"/>
        <end position="142"/>
    </location>
</feature>
<accession>A0ABS6YBQ1</accession>
<keyword evidence="3" id="KW-1185">Reference proteome</keyword>
<evidence type="ECO:0000313" key="2">
    <source>
        <dbReference type="EMBL" id="MBW4768697.1"/>
    </source>
</evidence>
<dbReference type="RefSeq" id="WP_219479631.1">
    <property type="nucleotide sequence ID" value="NZ_JAHXCT010000002.1"/>
</dbReference>
<sequence length="142" mass="15857">MLKKNLLLTLLAVFSFLTITTSCEKTTWEWEPMHLVSDTNLKGQNTILVPAEGGTIHVTCTNYESFWFSENSVTVDGQPFKAPNSTAISPVLSTPWLKAAVKKNVMTVVVEPNTTSKVRTTRFEITAGDIFAWLTFEQEAKK</sequence>
<keyword evidence="1" id="KW-0732">Signal</keyword>
<reference evidence="2 3" key="1">
    <citation type="submission" date="2021-07" db="EMBL/GenBank/DDBJ databases">
        <title>Genomic diversity and antimicrobial resistance of Prevotella spp. isolated from chronic lung disease airways.</title>
        <authorList>
            <person name="Webb K.A."/>
            <person name="Olagoke O.S."/>
            <person name="Baird T."/>
            <person name="Neill J."/>
            <person name="Pham A."/>
            <person name="Wells T.J."/>
            <person name="Ramsay K.A."/>
            <person name="Bell S.C."/>
            <person name="Sarovich D.S."/>
            <person name="Price E.P."/>
        </authorList>
    </citation>
    <scope>NUCLEOTIDE SEQUENCE [LARGE SCALE GENOMIC DNA]</scope>
    <source>
        <strain evidence="2 3">SCHI0011.S.12</strain>
    </source>
</reference>
<dbReference type="PROSITE" id="PS51257">
    <property type="entry name" value="PROKAR_LIPOPROTEIN"/>
    <property type="match status" value="1"/>
</dbReference>
<gene>
    <name evidence="2" type="ORF">KZO38_02840</name>
</gene>
<evidence type="ECO:0000256" key="1">
    <source>
        <dbReference type="SAM" id="SignalP"/>
    </source>
</evidence>
<name>A0ABS6YBQ1_9BACT</name>
<evidence type="ECO:0000313" key="3">
    <source>
        <dbReference type="Proteomes" id="UP000788426"/>
    </source>
</evidence>
<organism evidence="2 3">
    <name type="scientific">Hoylesella nanceiensis</name>
    <dbReference type="NCBI Taxonomy" id="425941"/>
    <lineage>
        <taxon>Bacteria</taxon>
        <taxon>Pseudomonadati</taxon>
        <taxon>Bacteroidota</taxon>
        <taxon>Bacteroidia</taxon>
        <taxon>Bacteroidales</taxon>
        <taxon>Prevotellaceae</taxon>
        <taxon>Hoylesella</taxon>
    </lineage>
</organism>
<comment type="caution">
    <text evidence="2">The sequence shown here is derived from an EMBL/GenBank/DDBJ whole genome shotgun (WGS) entry which is preliminary data.</text>
</comment>
<proteinExistence type="predicted"/>
<dbReference type="EMBL" id="JAHXCT010000002">
    <property type="protein sequence ID" value="MBW4768697.1"/>
    <property type="molecule type" value="Genomic_DNA"/>
</dbReference>